<evidence type="ECO:0000256" key="1">
    <source>
        <dbReference type="SAM" id="MobiDB-lite"/>
    </source>
</evidence>
<evidence type="ECO:0000313" key="2">
    <source>
        <dbReference type="EMBL" id="CAH2292627.1"/>
    </source>
</evidence>
<dbReference type="Proteomes" id="UP001295444">
    <property type="component" value="Chromosome 05"/>
</dbReference>
<proteinExistence type="predicted"/>
<evidence type="ECO:0000313" key="3">
    <source>
        <dbReference type="Proteomes" id="UP001295444"/>
    </source>
</evidence>
<organism evidence="2 3">
    <name type="scientific">Pelobates cultripes</name>
    <name type="common">Western spadefoot toad</name>
    <dbReference type="NCBI Taxonomy" id="61616"/>
    <lineage>
        <taxon>Eukaryota</taxon>
        <taxon>Metazoa</taxon>
        <taxon>Chordata</taxon>
        <taxon>Craniata</taxon>
        <taxon>Vertebrata</taxon>
        <taxon>Euteleostomi</taxon>
        <taxon>Amphibia</taxon>
        <taxon>Batrachia</taxon>
        <taxon>Anura</taxon>
        <taxon>Pelobatoidea</taxon>
        <taxon>Pelobatidae</taxon>
        <taxon>Pelobates</taxon>
    </lineage>
</organism>
<protein>
    <submittedName>
        <fullName evidence="2">Uncharacterized protein</fullName>
    </submittedName>
</protein>
<sequence length="165" mass="18978">MAAEPDPKTGSNSSAMSLEDHGEYQRPQPQHAQQVVSDDLAPATKRDIRQLLKEMKLIFDSNLVWTEIQAVTTRVQATEYDLMDIRQEDITRNTLQWRKSLVQLTTQLCNEKVEYRWLLPRTLAATRDNVVRKPHYQRFRPSSNCWASAGGYDPFNATTTTHFGP</sequence>
<dbReference type="EMBL" id="OW240916">
    <property type="protein sequence ID" value="CAH2292627.1"/>
    <property type="molecule type" value="Genomic_DNA"/>
</dbReference>
<keyword evidence="3" id="KW-1185">Reference proteome</keyword>
<name>A0AAD1W7T0_PELCU</name>
<feature type="compositionally biased region" description="Polar residues" evidence="1">
    <location>
        <begin position="27"/>
        <end position="36"/>
    </location>
</feature>
<gene>
    <name evidence="2" type="ORF">PECUL_23A011767</name>
</gene>
<accession>A0AAD1W7T0</accession>
<reference evidence="2" key="1">
    <citation type="submission" date="2022-03" db="EMBL/GenBank/DDBJ databases">
        <authorList>
            <person name="Alioto T."/>
            <person name="Alioto T."/>
            <person name="Gomez Garrido J."/>
        </authorList>
    </citation>
    <scope>NUCLEOTIDE SEQUENCE</scope>
</reference>
<feature type="region of interest" description="Disordered" evidence="1">
    <location>
        <begin position="1"/>
        <end position="40"/>
    </location>
</feature>
<dbReference type="AlphaFoldDB" id="A0AAD1W7T0"/>